<name>A0A2M7BER5_9BACT</name>
<evidence type="ECO:0000256" key="1">
    <source>
        <dbReference type="SAM" id="Phobius"/>
    </source>
</evidence>
<feature type="signal peptide" evidence="2">
    <location>
        <begin position="1"/>
        <end position="20"/>
    </location>
</feature>
<dbReference type="AlphaFoldDB" id="A0A2M7BER5"/>
<keyword evidence="1" id="KW-0812">Transmembrane</keyword>
<keyword evidence="2" id="KW-0732">Signal</keyword>
<proteinExistence type="predicted"/>
<keyword evidence="1" id="KW-0472">Membrane</keyword>
<reference evidence="4" key="1">
    <citation type="submission" date="2017-09" db="EMBL/GenBank/DDBJ databases">
        <title>Depth-based differentiation of microbial function through sediment-hosted aquifers and enrichment of novel symbionts in the deep terrestrial subsurface.</title>
        <authorList>
            <person name="Probst A.J."/>
            <person name="Ladd B."/>
            <person name="Jarett J.K."/>
            <person name="Geller-Mcgrath D.E."/>
            <person name="Sieber C.M.K."/>
            <person name="Emerson J.B."/>
            <person name="Anantharaman K."/>
            <person name="Thomas B.C."/>
            <person name="Malmstrom R."/>
            <person name="Stieglmeier M."/>
            <person name="Klingl A."/>
            <person name="Woyke T."/>
            <person name="Ryan C.M."/>
            <person name="Banfield J.F."/>
        </authorList>
    </citation>
    <scope>NUCLEOTIDE SEQUENCE [LARGE SCALE GENOMIC DNA]</scope>
</reference>
<dbReference type="Pfam" id="PF18895">
    <property type="entry name" value="T4SS_pilin"/>
    <property type="match status" value="1"/>
</dbReference>
<organism evidence="3 4">
    <name type="scientific">Candidatus Shapirobacteria bacterium CG03_land_8_20_14_0_80_39_12</name>
    <dbReference type="NCBI Taxonomy" id="1974879"/>
    <lineage>
        <taxon>Bacteria</taxon>
        <taxon>Candidatus Shapironibacteriota</taxon>
    </lineage>
</organism>
<protein>
    <submittedName>
        <fullName evidence="3">Uncharacterized protein</fullName>
    </submittedName>
</protein>
<feature type="chain" id="PRO_5014915297" evidence="2">
    <location>
        <begin position="21"/>
        <end position="125"/>
    </location>
</feature>
<keyword evidence="1" id="KW-1133">Transmembrane helix</keyword>
<dbReference type="EMBL" id="PEVC01000018">
    <property type="protein sequence ID" value="PIV01583.1"/>
    <property type="molecule type" value="Genomic_DNA"/>
</dbReference>
<comment type="caution">
    <text evidence="3">The sequence shown here is derived from an EMBL/GenBank/DDBJ whole genome shotgun (WGS) entry which is preliminary data.</text>
</comment>
<dbReference type="InterPro" id="IPR043993">
    <property type="entry name" value="T4SS_pilin"/>
</dbReference>
<evidence type="ECO:0000256" key="2">
    <source>
        <dbReference type="SAM" id="SignalP"/>
    </source>
</evidence>
<feature type="transmembrane region" description="Helical" evidence="1">
    <location>
        <begin position="53"/>
        <end position="77"/>
    </location>
</feature>
<accession>A0A2M7BER5</accession>
<evidence type="ECO:0000313" key="3">
    <source>
        <dbReference type="EMBL" id="PIV01583.1"/>
    </source>
</evidence>
<gene>
    <name evidence="3" type="ORF">COS54_00795</name>
</gene>
<dbReference type="Proteomes" id="UP000229631">
    <property type="component" value="Unassembled WGS sequence"/>
</dbReference>
<evidence type="ECO:0000313" key="4">
    <source>
        <dbReference type="Proteomes" id="UP000229631"/>
    </source>
</evidence>
<sequence length="125" mass="13771">MKMFLITFIAYFLFPSSTFAQNPEEWASPRCVTSDGVATLQGFECIFTNITRILVPLAGILLFIMLIIGSFQLMTAGSDPKQAQKAKATLTYAIIGLVVFLGIWFILLLIKAITGVDVTKFTIPD</sequence>
<feature type="transmembrane region" description="Helical" evidence="1">
    <location>
        <begin position="89"/>
        <end position="110"/>
    </location>
</feature>